<dbReference type="InterPro" id="IPR047611">
    <property type="entry name" value="RepABC_RepC"/>
</dbReference>
<dbReference type="Proteomes" id="UP000287168">
    <property type="component" value="Unassembled WGS sequence"/>
</dbReference>
<dbReference type="InterPro" id="IPR036390">
    <property type="entry name" value="WH_DNA-bd_sf"/>
</dbReference>
<organism evidence="4 5">
    <name type="scientific">Falsigemmobacter intermedius</name>
    <dbReference type="NCBI Taxonomy" id="1553448"/>
    <lineage>
        <taxon>Bacteria</taxon>
        <taxon>Pseudomonadati</taxon>
        <taxon>Pseudomonadota</taxon>
        <taxon>Alphaproteobacteria</taxon>
        <taxon>Rhodobacterales</taxon>
        <taxon>Paracoccaceae</taxon>
        <taxon>Falsigemmobacter</taxon>
    </lineage>
</organism>
<evidence type="ECO:0000313" key="4">
    <source>
        <dbReference type="EMBL" id="RWY37621.1"/>
    </source>
</evidence>
<accession>A0A451GH91</accession>
<dbReference type="Pfam" id="PF11800">
    <property type="entry name" value="RP-C_C"/>
    <property type="match status" value="1"/>
</dbReference>
<evidence type="ECO:0000313" key="5">
    <source>
        <dbReference type="Proteomes" id="UP000287168"/>
    </source>
</evidence>
<feature type="domain" description="Plasmid replication protein C C-terminal" evidence="3">
    <location>
        <begin position="271"/>
        <end position="368"/>
    </location>
</feature>
<comment type="caution">
    <text evidence="4">The sequence shown here is derived from an EMBL/GenBank/DDBJ whole genome shotgun (WGS) entry which is preliminary data.</text>
</comment>
<dbReference type="InterPro" id="IPR021760">
    <property type="entry name" value="RepC_C"/>
</dbReference>
<dbReference type="RefSeq" id="WP_128490651.1">
    <property type="nucleotide sequence ID" value="NZ_JBHLXB010000033.1"/>
</dbReference>
<dbReference type="SUPFAM" id="SSF46785">
    <property type="entry name" value="Winged helix' DNA-binding domain"/>
    <property type="match status" value="1"/>
</dbReference>
<name>A0A451GH91_9RHOB</name>
<evidence type="ECO:0000259" key="2">
    <source>
        <dbReference type="Pfam" id="PF03428"/>
    </source>
</evidence>
<protein>
    <submittedName>
        <fullName evidence="4">Replication initiation protein</fullName>
    </submittedName>
</protein>
<dbReference type="InterPro" id="IPR005090">
    <property type="entry name" value="RepC_N"/>
</dbReference>
<evidence type="ECO:0000259" key="3">
    <source>
        <dbReference type="Pfam" id="PF11800"/>
    </source>
</evidence>
<dbReference type="InterPro" id="IPR036388">
    <property type="entry name" value="WH-like_DNA-bd_sf"/>
</dbReference>
<proteinExistence type="predicted"/>
<sequence>MGYIPLTPFRRSISAALEPANLTPRQDMPEVNKWHLLQDIVLGRLALGLKSQEIAVLEVLLSFIPGKTIGPGDRLVVYPSNATICARLNGMPCSTMRRHLAKLVSQRLIARRDSPNGKRYQRRTAGELIAYGFDVSPLLARLGEIRHLAETARAAEAERAALREKISLQLRDLNALHHPELPCEALKELSQALRRKLSTAELHVLSDQLQKLIDEVHTTESVSITSHLSSAGAQNEHHYQNTNIDHSESVGVNAETVPVDNLTAGTTATELRSLMAKCTQIAAIYPDPITSWKCLQRAADTLHGMMGISLPVWTSAKICFGAEAASAILAAMLERFQHIRSPGAYLQSLCQRASKGLFRMSAMFAALKNPRESSQL</sequence>
<feature type="domain" description="Plasmid replication protein C N-terminal" evidence="2">
    <location>
        <begin position="14"/>
        <end position="176"/>
    </location>
</feature>
<keyword evidence="1" id="KW-0175">Coiled coil</keyword>
<dbReference type="EMBL" id="SBLC01000044">
    <property type="protein sequence ID" value="RWY37621.1"/>
    <property type="molecule type" value="Genomic_DNA"/>
</dbReference>
<evidence type="ECO:0000256" key="1">
    <source>
        <dbReference type="SAM" id="Coils"/>
    </source>
</evidence>
<reference evidence="4 5" key="1">
    <citation type="journal article" date="2015" name="Int. J. Syst. Evol. Microbiol.">
        <title>Gemmobacter intermedius sp. nov., isolated from a white stork (Ciconia ciconia).</title>
        <authorList>
            <person name="Kampfer P."/>
            <person name="Jerzak L."/>
            <person name="Wilharm G."/>
            <person name="Golke J."/>
            <person name="Busse H.J."/>
            <person name="Glaeser S.P."/>
        </authorList>
    </citation>
    <scope>NUCLEOTIDE SEQUENCE [LARGE SCALE GENOMIC DNA]</scope>
    <source>
        <strain evidence="4 5">119/4</strain>
    </source>
</reference>
<dbReference type="AlphaFoldDB" id="A0A451GH91"/>
<dbReference type="Pfam" id="PF03428">
    <property type="entry name" value="RP-C"/>
    <property type="match status" value="1"/>
</dbReference>
<gene>
    <name evidence="4" type="ORF">EP867_16945</name>
</gene>
<keyword evidence="5" id="KW-1185">Reference proteome</keyword>
<dbReference type="Gene3D" id="1.10.10.10">
    <property type="entry name" value="Winged helix-like DNA-binding domain superfamily/Winged helix DNA-binding domain"/>
    <property type="match status" value="1"/>
</dbReference>
<dbReference type="OrthoDB" id="7488837at2"/>
<feature type="coiled-coil region" evidence="1">
    <location>
        <begin position="145"/>
        <end position="203"/>
    </location>
</feature>
<dbReference type="NCBIfam" id="NF040974">
    <property type="entry name" value="RepABC_RepC"/>
    <property type="match status" value="1"/>
</dbReference>